<dbReference type="InterPro" id="IPR000055">
    <property type="entry name" value="Restrct_endonuc_typeI_TRD"/>
</dbReference>
<dbReference type="InterPro" id="IPR044946">
    <property type="entry name" value="Restrct_endonuc_typeI_TRD_sf"/>
</dbReference>
<name>A0ABX4WRZ2_VIBVL</name>
<dbReference type="InterPro" id="IPR052021">
    <property type="entry name" value="Type-I_RS_S_subunit"/>
</dbReference>
<keyword evidence="5" id="KW-0378">Hydrolase</keyword>
<evidence type="ECO:0000313" key="5">
    <source>
        <dbReference type="EMBL" id="PNM66384.1"/>
    </source>
</evidence>
<evidence type="ECO:0000256" key="1">
    <source>
        <dbReference type="ARBA" id="ARBA00010923"/>
    </source>
</evidence>
<dbReference type="CDD" id="cd16961">
    <property type="entry name" value="RMtype1_S_TRD-CR_like"/>
    <property type="match status" value="1"/>
</dbReference>
<dbReference type="PANTHER" id="PTHR30408:SF13">
    <property type="entry name" value="TYPE I RESTRICTION ENZYME HINDI SPECIFICITY SUBUNIT"/>
    <property type="match status" value="1"/>
</dbReference>
<protein>
    <submittedName>
        <fullName evidence="5">Restriction endonuclease subunit S</fullName>
    </submittedName>
</protein>
<proteinExistence type="inferred from homology"/>
<feature type="domain" description="Type I restriction modification DNA specificity" evidence="4">
    <location>
        <begin position="57"/>
        <end position="169"/>
    </location>
</feature>
<organism evidence="5 6">
    <name type="scientific">Vibrio vulnificus</name>
    <dbReference type="NCBI Taxonomy" id="672"/>
    <lineage>
        <taxon>Bacteria</taxon>
        <taxon>Pseudomonadati</taxon>
        <taxon>Pseudomonadota</taxon>
        <taxon>Gammaproteobacteria</taxon>
        <taxon>Vibrionales</taxon>
        <taxon>Vibrionaceae</taxon>
        <taxon>Vibrio</taxon>
    </lineage>
</organism>
<reference evidence="5" key="1">
    <citation type="submission" date="2017-12" db="EMBL/GenBank/DDBJ databases">
        <title>FDA dAtabase for Regulatory Grade micrObial Sequences (FDA-ARGOS): Supporting development and validation of Infectious Disease Dx tests.</title>
        <authorList>
            <person name="Hoffmann M."/>
            <person name="Allard M."/>
            <person name="Evans P."/>
            <person name="Brown E."/>
            <person name="Tallon L.J."/>
            <person name="Sadzewicz L."/>
            <person name="Sengamalay N."/>
            <person name="Ott S."/>
            <person name="Godinez A."/>
            <person name="Nagaraj S."/>
            <person name="Vavikolanu K."/>
            <person name="Aluvathingal J."/>
            <person name="Nadendla S."/>
            <person name="Hobson J."/>
            <person name="Sichtig H."/>
        </authorList>
    </citation>
    <scope>NUCLEOTIDE SEQUENCE [LARGE SCALE GENOMIC DNA]</scope>
    <source>
        <strain evidence="5">FDAARGOS_118</strain>
    </source>
</reference>
<evidence type="ECO:0000256" key="2">
    <source>
        <dbReference type="ARBA" id="ARBA00022747"/>
    </source>
</evidence>
<keyword evidence="5" id="KW-0255">Endonuclease</keyword>
<evidence type="ECO:0000259" key="4">
    <source>
        <dbReference type="Pfam" id="PF01420"/>
    </source>
</evidence>
<dbReference type="RefSeq" id="WP_052132551.1">
    <property type="nucleotide sequence ID" value="NZ_LMXV01000073.1"/>
</dbReference>
<comment type="similarity">
    <text evidence="1">Belongs to the type-I restriction system S methylase family.</text>
</comment>
<dbReference type="Pfam" id="PF01420">
    <property type="entry name" value="Methylase_S"/>
    <property type="match status" value="1"/>
</dbReference>
<keyword evidence="2" id="KW-0680">Restriction system</keyword>
<evidence type="ECO:0000256" key="3">
    <source>
        <dbReference type="ARBA" id="ARBA00023125"/>
    </source>
</evidence>
<accession>A0ABX4WRZ2</accession>
<dbReference type="EMBL" id="LOSH02000004">
    <property type="protein sequence ID" value="PNM66384.1"/>
    <property type="molecule type" value="Genomic_DNA"/>
</dbReference>
<keyword evidence="5" id="KW-0540">Nuclease</keyword>
<sequence>MKMMILGELVSDLSTGATNSLYSSKSEDGLVPMKLLAGSSINNLGEIDVEQLSDVWVSPEKDVSRFVIREGDVVVLAKGNSIRTAYVSGDASKLTVLASANFLVVRTNPDVLLGEALVAYLNSAAGKTVLEGASTGSSIKNVSKASFGKLEVPLPDLDTQKKVAALLSARNKAFSDALTLANQQRLVVDACLDKLIQGELK</sequence>
<dbReference type="GO" id="GO:0004519">
    <property type="term" value="F:endonuclease activity"/>
    <property type="evidence" value="ECO:0007669"/>
    <property type="project" value="UniProtKB-KW"/>
</dbReference>
<dbReference type="SUPFAM" id="SSF116734">
    <property type="entry name" value="DNA methylase specificity domain"/>
    <property type="match status" value="1"/>
</dbReference>
<dbReference type="PANTHER" id="PTHR30408">
    <property type="entry name" value="TYPE-1 RESTRICTION ENZYME ECOKI SPECIFICITY PROTEIN"/>
    <property type="match status" value="1"/>
</dbReference>
<dbReference type="Proteomes" id="UP000054370">
    <property type="component" value="Unassembled WGS sequence"/>
</dbReference>
<evidence type="ECO:0000313" key="6">
    <source>
        <dbReference type="Proteomes" id="UP000054370"/>
    </source>
</evidence>
<keyword evidence="3" id="KW-0238">DNA-binding</keyword>
<dbReference type="Gene3D" id="3.90.220.20">
    <property type="entry name" value="DNA methylase specificity domains"/>
    <property type="match status" value="1"/>
</dbReference>
<gene>
    <name evidence="5" type="ORF">AL548_008580</name>
</gene>
<keyword evidence="6" id="KW-1185">Reference proteome</keyword>
<comment type="caution">
    <text evidence="5">The sequence shown here is derived from an EMBL/GenBank/DDBJ whole genome shotgun (WGS) entry which is preliminary data.</text>
</comment>